<dbReference type="FunFam" id="3.30.160.810:FF:000001">
    <property type="entry name" value="50S ribosomal protein L3"/>
    <property type="match status" value="1"/>
</dbReference>
<evidence type="ECO:0000256" key="3">
    <source>
        <dbReference type="ARBA" id="ARBA00023274"/>
    </source>
</evidence>
<evidence type="ECO:0000256" key="2">
    <source>
        <dbReference type="ARBA" id="ARBA00022980"/>
    </source>
</evidence>
<dbReference type="GO" id="GO:0006412">
    <property type="term" value="P:translation"/>
    <property type="evidence" value="ECO:0007669"/>
    <property type="project" value="InterPro"/>
</dbReference>
<keyword evidence="5" id="KW-1185">Reference proteome</keyword>
<dbReference type="EMBL" id="BFEA01000259">
    <property type="protein sequence ID" value="GBG77084.1"/>
    <property type="molecule type" value="Genomic_DNA"/>
</dbReference>
<dbReference type="InterPro" id="IPR009000">
    <property type="entry name" value="Transl_B-barrel_sf"/>
</dbReference>
<dbReference type="GO" id="GO:1990904">
    <property type="term" value="C:ribonucleoprotein complex"/>
    <property type="evidence" value="ECO:0007669"/>
    <property type="project" value="UniProtKB-KW"/>
</dbReference>
<dbReference type="OrthoDB" id="274683at2759"/>
<dbReference type="Proteomes" id="UP000265515">
    <property type="component" value="Unassembled WGS sequence"/>
</dbReference>
<dbReference type="Gramene" id="GBG77084">
    <property type="protein sequence ID" value="GBG77084"/>
    <property type="gene ID" value="CBR_g23410"/>
</dbReference>
<proteinExistence type="inferred from homology"/>
<dbReference type="Gene3D" id="3.30.160.810">
    <property type="match status" value="1"/>
</dbReference>
<dbReference type="STRING" id="69332.A0A388L445"/>
<protein>
    <submittedName>
        <fullName evidence="4">Uncharacterized protein</fullName>
    </submittedName>
</protein>
<comment type="caution">
    <text evidence="4">The sequence shown here is derived from an EMBL/GenBank/DDBJ whole genome shotgun (WGS) entry which is preliminary data.</text>
</comment>
<dbReference type="InterPro" id="IPR019927">
    <property type="entry name" value="Ribosomal_uL3_bac/org-type"/>
</dbReference>
<dbReference type="GO" id="GO:0005840">
    <property type="term" value="C:ribosome"/>
    <property type="evidence" value="ECO:0007669"/>
    <property type="project" value="UniProtKB-KW"/>
</dbReference>
<dbReference type="PANTHER" id="PTHR11229:SF16">
    <property type="entry name" value="LARGE RIBOSOMAL SUBUNIT PROTEIN UL3C"/>
    <property type="match status" value="1"/>
</dbReference>
<reference evidence="4 5" key="1">
    <citation type="journal article" date="2018" name="Cell">
        <title>The Chara Genome: Secondary Complexity and Implications for Plant Terrestrialization.</title>
        <authorList>
            <person name="Nishiyama T."/>
            <person name="Sakayama H."/>
            <person name="Vries J.D."/>
            <person name="Buschmann H."/>
            <person name="Saint-Marcoux D."/>
            <person name="Ullrich K.K."/>
            <person name="Haas F.B."/>
            <person name="Vanderstraeten L."/>
            <person name="Becker D."/>
            <person name="Lang D."/>
            <person name="Vosolsobe S."/>
            <person name="Rombauts S."/>
            <person name="Wilhelmsson P.K.I."/>
            <person name="Janitza P."/>
            <person name="Kern R."/>
            <person name="Heyl A."/>
            <person name="Rumpler F."/>
            <person name="Villalobos L.I.A.C."/>
            <person name="Clay J.M."/>
            <person name="Skokan R."/>
            <person name="Toyoda A."/>
            <person name="Suzuki Y."/>
            <person name="Kagoshima H."/>
            <person name="Schijlen E."/>
            <person name="Tajeshwar N."/>
            <person name="Catarino B."/>
            <person name="Hetherington A.J."/>
            <person name="Saltykova A."/>
            <person name="Bonnot C."/>
            <person name="Breuninger H."/>
            <person name="Symeonidi A."/>
            <person name="Radhakrishnan G.V."/>
            <person name="Van Nieuwerburgh F."/>
            <person name="Deforce D."/>
            <person name="Chang C."/>
            <person name="Karol K.G."/>
            <person name="Hedrich R."/>
            <person name="Ulvskov P."/>
            <person name="Glockner G."/>
            <person name="Delwiche C.F."/>
            <person name="Petrasek J."/>
            <person name="Van de Peer Y."/>
            <person name="Friml J."/>
            <person name="Beilby M."/>
            <person name="Dolan L."/>
            <person name="Kohara Y."/>
            <person name="Sugano S."/>
            <person name="Fujiyama A."/>
            <person name="Delaux P.-M."/>
            <person name="Quint M."/>
            <person name="TheiBen G."/>
            <person name="Hagemann M."/>
            <person name="Harholt J."/>
            <person name="Dunand C."/>
            <person name="Zachgo S."/>
            <person name="Langdale J."/>
            <person name="Maumus F."/>
            <person name="Straeten D.V.D."/>
            <person name="Gould S.B."/>
            <person name="Rensing S.A."/>
        </authorList>
    </citation>
    <scope>NUCLEOTIDE SEQUENCE [LARGE SCALE GENOMIC DNA]</scope>
    <source>
        <strain evidence="4 5">S276</strain>
    </source>
</reference>
<comment type="similarity">
    <text evidence="1">Belongs to the universal ribosomal protein uL3 family.</text>
</comment>
<dbReference type="GO" id="GO:0003735">
    <property type="term" value="F:structural constituent of ribosome"/>
    <property type="evidence" value="ECO:0007669"/>
    <property type="project" value="InterPro"/>
</dbReference>
<dbReference type="PANTHER" id="PTHR11229">
    <property type="entry name" value="50S RIBOSOMAL PROTEIN L3"/>
    <property type="match status" value="1"/>
</dbReference>
<keyword evidence="2" id="KW-0689">Ribosomal protein</keyword>
<evidence type="ECO:0000313" key="4">
    <source>
        <dbReference type="EMBL" id="GBG77084.1"/>
    </source>
</evidence>
<evidence type="ECO:0000256" key="1">
    <source>
        <dbReference type="ARBA" id="ARBA00006540"/>
    </source>
</evidence>
<name>A0A388L445_CHABU</name>
<dbReference type="SUPFAM" id="SSF50447">
    <property type="entry name" value="Translation proteins"/>
    <property type="match status" value="1"/>
</dbReference>
<organism evidence="4 5">
    <name type="scientific">Chara braunii</name>
    <name type="common">Braun's stonewort</name>
    <dbReference type="NCBI Taxonomy" id="69332"/>
    <lineage>
        <taxon>Eukaryota</taxon>
        <taxon>Viridiplantae</taxon>
        <taxon>Streptophyta</taxon>
        <taxon>Charophyceae</taxon>
        <taxon>Charales</taxon>
        <taxon>Characeae</taxon>
        <taxon>Chara</taxon>
    </lineage>
</organism>
<evidence type="ECO:0000313" key="5">
    <source>
        <dbReference type="Proteomes" id="UP000265515"/>
    </source>
</evidence>
<dbReference type="GO" id="GO:0003729">
    <property type="term" value="F:mRNA binding"/>
    <property type="evidence" value="ECO:0007669"/>
    <property type="project" value="EnsemblPlants"/>
</dbReference>
<gene>
    <name evidence="4" type="ORF">CBR_g23410</name>
</gene>
<accession>A0A388L445</accession>
<keyword evidence="3" id="KW-0687">Ribonucleoprotein</keyword>
<dbReference type="AlphaFoldDB" id="A0A388L445"/>
<sequence length="227" mass="24017">MATAAAAAVSCRGCGIRGGVHVAQSRRERSIRIMSKSTVPLKSVNIVRFEGLRAADSLSSAVEHGKRPGSGSNPSALGWESLGLAAGLPRTGGGGGGGSGGRRGVVEMGSKEVGVGIMATKAGMLQWFTPDGQAVPCTVIAFREGNVVTQVKTEETDGYRAVQVGYRRVREKKLTKPELGHLKKAGAVPMRHLQEFRVDKLEGYQPGQVLDWTEMFKEGDLVDVTAL</sequence>